<accession>A0A254TAG8</accession>
<name>A0A254TAG8_9BURK</name>
<proteinExistence type="predicted"/>
<organism evidence="1 2">
    <name type="scientific">Noviherbaspirillum denitrificans</name>
    <dbReference type="NCBI Taxonomy" id="1968433"/>
    <lineage>
        <taxon>Bacteria</taxon>
        <taxon>Pseudomonadati</taxon>
        <taxon>Pseudomonadota</taxon>
        <taxon>Betaproteobacteria</taxon>
        <taxon>Burkholderiales</taxon>
        <taxon>Oxalobacteraceae</taxon>
        <taxon>Noviherbaspirillum</taxon>
    </lineage>
</organism>
<protein>
    <submittedName>
        <fullName evidence="1">Uncharacterized protein</fullName>
    </submittedName>
</protein>
<reference evidence="1 2" key="1">
    <citation type="submission" date="2016-02" db="EMBL/GenBank/DDBJ databases">
        <authorList>
            <person name="Wen L."/>
            <person name="He K."/>
            <person name="Yang H."/>
        </authorList>
    </citation>
    <scope>NUCLEOTIDE SEQUENCE [LARGE SCALE GENOMIC DNA]</scope>
    <source>
        <strain evidence="1 2">TSA40</strain>
    </source>
</reference>
<evidence type="ECO:0000313" key="2">
    <source>
        <dbReference type="Proteomes" id="UP000197535"/>
    </source>
</evidence>
<comment type="caution">
    <text evidence="1">The sequence shown here is derived from an EMBL/GenBank/DDBJ whole genome shotgun (WGS) entry which is preliminary data.</text>
</comment>
<dbReference type="Proteomes" id="UP000197535">
    <property type="component" value="Unassembled WGS sequence"/>
</dbReference>
<sequence length="108" mass="12149">MQMTQLRDRFSQVEQCIDAAAQMCEMSADVPERLRTCLTELEQEADHAIQVAEQGQGEDQIRQCVSKLEKIGDRAIQSCAQGGYVDEQVQNAVRQARKAISSLKQQLH</sequence>
<dbReference type="EMBL" id="LSTO01000001">
    <property type="protein sequence ID" value="OWW19646.1"/>
    <property type="molecule type" value="Genomic_DNA"/>
</dbReference>
<evidence type="ECO:0000313" key="1">
    <source>
        <dbReference type="EMBL" id="OWW19646.1"/>
    </source>
</evidence>
<keyword evidence="2" id="KW-1185">Reference proteome</keyword>
<dbReference type="AlphaFoldDB" id="A0A254TAG8"/>
<gene>
    <name evidence="1" type="ORF">AYR66_09155</name>
</gene>